<protein>
    <submittedName>
        <fullName evidence="2">STAS-like domain-containing protein</fullName>
    </submittedName>
</protein>
<dbReference type="Proteomes" id="UP000596079">
    <property type="component" value="Chromosome"/>
</dbReference>
<dbReference type="EMBL" id="CP060811">
    <property type="protein sequence ID" value="QQN89418.1"/>
    <property type="molecule type" value="Genomic_DNA"/>
</dbReference>
<name>A0A7T7WKL6_9GAMM</name>
<proteinExistence type="predicted"/>
<evidence type="ECO:0000313" key="3">
    <source>
        <dbReference type="Proteomes" id="UP000596079"/>
    </source>
</evidence>
<dbReference type="AlphaFoldDB" id="A0A7T7WKL6"/>
<reference evidence="2 3" key="1">
    <citation type="submission" date="2020-08" db="EMBL/GenBank/DDBJ databases">
        <title>Emergence of ISAba1-mediated novel tet(X) in Acinetobacter variabilis from a chicken farm.</title>
        <authorList>
            <person name="Peng K."/>
            <person name="Li R."/>
        </authorList>
    </citation>
    <scope>NUCLEOTIDE SEQUENCE [LARGE SCALE GENOMIC DNA]</scope>
    <source>
        <strain evidence="2 3">XM9F202-2</strain>
    </source>
</reference>
<gene>
    <name evidence="2" type="ORF">IAQ69_07145</name>
</gene>
<feature type="domain" description="DUF4325" evidence="1">
    <location>
        <begin position="30"/>
        <end position="90"/>
    </location>
</feature>
<evidence type="ECO:0000259" key="1">
    <source>
        <dbReference type="Pfam" id="PF14213"/>
    </source>
</evidence>
<dbReference type="InterPro" id="IPR025474">
    <property type="entry name" value="DUF4325"/>
</dbReference>
<dbReference type="Pfam" id="PF14213">
    <property type="entry name" value="DUF4325"/>
    <property type="match status" value="1"/>
</dbReference>
<organism evidence="2 3">
    <name type="scientific">Acinetobacter variabilis</name>
    <dbReference type="NCBI Taxonomy" id="70346"/>
    <lineage>
        <taxon>Bacteria</taxon>
        <taxon>Pseudomonadati</taxon>
        <taxon>Pseudomonadota</taxon>
        <taxon>Gammaproteobacteria</taxon>
        <taxon>Moraxellales</taxon>
        <taxon>Moraxellaceae</taxon>
        <taxon>Acinetobacter</taxon>
    </lineage>
</organism>
<evidence type="ECO:0000313" key="2">
    <source>
        <dbReference type="EMBL" id="QQN89418.1"/>
    </source>
</evidence>
<accession>A0A7T7WKL6</accession>
<sequence length="113" mass="12994">MPKMDKVIYDVGNEFHHRPMGRKKTDGEFSGEVFREKVLYPFFSKLTKSSNQILVLDFNNVSMAGSSFLEEAFGGLVRAGINKELILAHLQILVDVELKELIEDRIFQYIKRA</sequence>